<dbReference type="InterPro" id="IPR003593">
    <property type="entry name" value="AAA+_ATPase"/>
</dbReference>
<dbReference type="PANTHER" id="PTHR43394">
    <property type="entry name" value="ATP-DEPENDENT PERMEASE MDL1, MITOCHONDRIAL"/>
    <property type="match status" value="1"/>
</dbReference>
<evidence type="ECO:0000256" key="7">
    <source>
        <dbReference type="ARBA" id="ARBA00023136"/>
    </source>
</evidence>
<dbReference type="Proteomes" id="UP001597128">
    <property type="component" value="Unassembled WGS sequence"/>
</dbReference>
<dbReference type="InterPro" id="IPR017871">
    <property type="entry name" value="ABC_transporter-like_CS"/>
</dbReference>
<dbReference type="Pfam" id="PF00664">
    <property type="entry name" value="ABC_membrane"/>
    <property type="match status" value="1"/>
</dbReference>
<dbReference type="PROSITE" id="PS00211">
    <property type="entry name" value="ABC_TRANSPORTER_1"/>
    <property type="match status" value="1"/>
</dbReference>
<evidence type="ECO:0000259" key="10">
    <source>
        <dbReference type="PROSITE" id="PS50929"/>
    </source>
</evidence>
<evidence type="ECO:0000313" key="11">
    <source>
        <dbReference type="EMBL" id="MFD0912446.1"/>
    </source>
</evidence>
<dbReference type="SUPFAM" id="SSF90123">
    <property type="entry name" value="ABC transporter transmembrane region"/>
    <property type="match status" value="1"/>
</dbReference>
<dbReference type="InterPro" id="IPR027417">
    <property type="entry name" value="P-loop_NTPase"/>
</dbReference>
<dbReference type="SMART" id="SM00382">
    <property type="entry name" value="AAA"/>
    <property type="match status" value="1"/>
</dbReference>
<dbReference type="EMBL" id="JBHTKB010000001">
    <property type="protein sequence ID" value="MFD0912446.1"/>
    <property type="molecule type" value="Genomic_DNA"/>
</dbReference>
<dbReference type="InterPro" id="IPR039421">
    <property type="entry name" value="Type_1_exporter"/>
</dbReference>
<dbReference type="CDD" id="cd03254">
    <property type="entry name" value="ABCC_Glucan_exporter_like"/>
    <property type="match status" value="1"/>
</dbReference>
<feature type="transmembrane region" description="Helical" evidence="8">
    <location>
        <begin position="320"/>
        <end position="339"/>
    </location>
</feature>
<keyword evidence="7 8" id="KW-0472">Membrane</keyword>
<feature type="domain" description="ABC transporter" evidence="9">
    <location>
        <begin position="388"/>
        <end position="624"/>
    </location>
</feature>
<evidence type="ECO:0000256" key="2">
    <source>
        <dbReference type="ARBA" id="ARBA00022475"/>
    </source>
</evidence>
<protein>
    <submittedName>
        <fullName evidence="11">ABC transporter ATP-binding protein</fullName>
    </submittedName>
</protein>
<dbReference type="InterPro" id="IPR003439">
    <property type="entry name" value="ABC_transporter-like_ATP-bd"/>
</dbReference>
<dbReference type="SUPFAM" id="SSF52540">
    <property type="entry name" value="P-loop containing nucleoside triphosphate hydrolases"/>
    <property type="match status" value="1"/>
</dbReference>
<comment type="caution">
    <text evidence="11">The sequence shown here is derived from an EMBL/GenBank/DDBJ whole genome shotgun (WGS) entry which is preliminary data.</text>
</comment>
<dbReference type="Gene3D" id="1.20.1560.10">
    <property type="entry name" value="ABC transporter type 1, transmembrane domain"/>
    <property type="match status" value="1"/>
</dbReference>
<dbReference type="RefSeq" id="WP_379055387.1">
    <property type="nucleotide sequence ID" value="NZ_JBHTKB010000001.1"/>
</dbReference>
<gene>
    <name evidence="11" type="ORF">ACFQ1Z_02695</name>
</gene>
<evidence type="ECO:0000259" key="9">
    <source>
        <dbReference type="PROSITE" id="PS50893"/>
    </source>
</evidence>
<feature type="transmembrane region" description="Helical" evidence="8">
    <location>
        <begin position="294"/>
        <end position="314"/>
    </location>
</feature>
<evidence type="ECO:0000256" key="5">
    <source>
        <dbReference type="ARBA" id="ARBA00022840"/>
    </source>
</evidence>
<evidence type="ECO:0000256" key="1">
    <source>
        <dbReference type="ARBA" id="ARBA00004651"/>
    </source>
</evidence>
<keyword evidence="4" id="KW-0547">Nucleotide-binding</keyword>
<dbReference type="PROSITE" id="PS50929">
    <property type="entry name" value="ABC_TM1F"/>
    <property type="match status" value="1"/>
</dbReference>
<keyword evidence="6 8" id="KW-1133">Transmembrane helix</keyword>
<dbReference type="PANTHER" id="PTHR43394:SF1">
    <property type="entry name" value="ATP-BINDING CASSETTE SUB-FAMILY B MEMBER 10, MITOCHONDRIAL"/>
    <property type="match status" value="1"/>
</dbReference>
<name>A0ABW3F6K7_9PROT</name>
<comment type="subcellular location">
    <subcellularLocation>
        <location evidence="1">Cell membrane</location>
        <topology evidence="1">Multi-pass membrane protein</topology>
    </subcellularLocation>
</comment>
<keyword evidence="5 11" id="KW-0067">ATP-binding</keyword>
<proteinExistence type="predicted"/>
<dbReference type="PROSITE" id="PS50893">
    <property type="entry name" value="ABC_TRANSPORTER_2"/>
    <property type="match status" value="1"/>
</dbReference>
<feature type="transmembrane region" description="Helical" evidence="8">
    <location>
        <begin position="45"/>
        <end position="66"/>
    </location>
</feature>
<feature type="transmembrane region" description="Helical" evidence="8">
    <location>
        <begin position="212"/>
        <end position="229"/>
    </location>
</feature>
<evidence type="ECO:0000256" key="8">
    <source>
        <dbReference type="SAM" id="Phobius"/>
    </source>
</evidence>
<evidence type="ECO:0000313" key="12">
    <source>
        <dbReference type="Proteomes" id="UP001597128"/>
    </source>
</evidence>
<evidence type="ECO:0000256" key="6">
    <source>
        <dbReference type="ARBA" id="ARBA00022989"/>
    </source>
</evidence>
<keyword evidence="12" id="KW-1185">Reference proteome</keyword>
<evidence type="ECO:0000256" key="4">
    <source>
        <dbReference type="ARBA" id="ARBA00022741"/>
    </source>
</evidence>
<dbReference type="Pfam" id="PF00005">
    <property type="entry name" value="ABC_tran"/>
    <property type="match status" value="1"/>
</dbReference>
<sequence>MMAAERNSNLKVLSDIELEEKFANQQLNRNMFWRLLPLLKPVKNYILTAVVMEIILVGFVFLRPYFIQQAIDHGLIYQALDLQAGGVQAGGAAAASQKLVTGIDWQVIGWALAGLAGMWAARFVFAGLSQYFSGTAAIRILNQLRVNLFSHVQQLSVAYFDRTKSGRIVSRIDRDIDALEPLLIQGPPEIFSALLRFVMAAAILLWVSPTLFYHLVLVIPLLILSSLLFRRLSGHHFARVAENRARFTAHLVETVAGVRIIKQTVQEDSNLKRYRGLVDAFIHSLVQSNIASGWFTHFTGVLTILGLMLLLVAGGQEVTLGHLTLGQFAASLFYVYMFLGPLQELGDLVERYTNGVASAQRIFLLLDTRAEVVDSADASSLPSIKGEVEFSNVLFSYLPDQSKPVIKHLNLKVPAGQVLAIVGPTGHGKSTLIQLLTRFYDVQQGQVLIDGVDIRQLTQRNLRQHVGVVLQDNVLFSGSIIDNLKLAKPHAQQAEFEQAAAELGIDDLISRLPHGYHTEVGAMGSHLSHGQRQLVCLLRAYLANPTILILDEATSAVDIQTERRIQHALRRLCEGRTAIIIAHRLATIRDADLIAVIHHGELAELGPHSQLIQNNGKYADLYHAYEAGEQL</sequence>
<dbReference type="InterPro" id="IPR036640">
    <property type="entry name" value="ABC1_TM_sf"/>
</dbReference>
<organism evidence="11 12">
    <name type="scientific">Methylophilus luteus</name>
    <dbReference type="NCBI Taxonomy" id="640108"/>
    <lineage>
        <taxon>Bacteria</taxon>
        <taxon>Pseudomonadati</taxon>
        <taxon>Pseudomonadota</taxon>
        <taxon>Betaproteobacteria</taxon>
        <taxon>Nitrosomonadales</taxon>
        <taxon>Methylophilaceae</taxon>
        <taxon>Methylophilus</taxon>
    </lineage>
</organism>
<dbReference type="GO" id="GO:0005524">
    <property type="term" value="F:ATP binding"/>
    <property type="evidence" value="ECO:0007669"/>
    <property type="project" value="UniProtKB-KW"/>
</dbReference>
<keyword evidence="2" id="KW-1003">Cell membrane</keyword>
<reference evidence="12" key="1">
    <citation type="journal article" date="2019" name="Int. J. Syst. Evol. Microbiol.">
        <title>The Global Catalogue of Microorganisms (GCM) 10K type strain sequencing project: providing services to taxonomists for standard genome sequencing and annotation.</title>
        <authorList>
            <consortium name="The Broad Institute Genomics Platform"/>
            <consortium name="The Broad Institute Genome Sequencing Center for Infectious Disease"/>
            <person name="Wu L."/>
            <person name="Ma J."/>
        </authorList>
    </citation>
    <scope>NUCLEOTIDE SEQUENCE [LARGE SCALE GENOMIC DNA]</scope>
    <source>
        <strain evidence="12">CCUG 58412</strain>
    </source>
</reference>
<dbReference type="Gene3D" id="3.40.50.300">
    <property type="entry name" value="P-loop containing nucleotide triphosphate hydrolases"/>
    <property type="match status" value="1"/>
</dbReference>
<accession>A0ABW3F6K7</accession>
<keyword evidence="3 8" id="KW-0812">Transmembrane</keyword>
<dbReference type="InterPro" id="IPR011527">
    <property type="entry name" value="ABC1_TM_dom"/>
</dbReference>
<evidence type="ECO:0000256" key="3">
    <source>
        <dbReference type="ARBA" id="ARBA00022692"/>
    </source>
</evidence>
<dbReference type="CDD" id="cd07346">
    <property type="entry name" value="ABC_6TM_exporters"/>
    <property type="match status" value="1"/>
</dbReference>
<feature type="domain" description="ABC transmembrane type-1" evidence="10">
    <location>
        <begin position="47"/>
        <end position="354"/>
    </location>
</feature>